<name>F5YES5_LEAAZ</name>
<dbReference type="RefSeq" id="WP_015711724.1">
    <property type="nucleotide sequence ID" value="NC_015577.1"/>
</dbReference>
<reference evidence="2" key="1">
    <citation type="submission" date="2009-12" db="EMBL/GenBank/DDBJ databases">
        <title>Complete sequence of Treponema azotonutricium strain ZAS-9.</title>
        <authorList>
            <person name="Tetu S.G."/>
            <person name="Matson E."/>
            <person name="Ren Q."/>
            <person name="Seshadri R."/>
            <person name="Elbourne L."/>
            <person name="Hassan K.A."/>
            <person name="Durkin A."/>
            <person name="Radune D."/>
            <person name="Mohamoud Y."/>
            <person name="Shay R."/>
            <person name="Jin S."/>
            <person name="Zhang X."/>
            <person name="Lucey K."/>
            <person name="Ballor N.R."/>
            <person name="Ottesen E."/>
            <person name="Rosenthal R."/>
            <person name="Allen A."/>
            <person name="Leadbetter J.R."/>
            <person name="Paulsen I.T."/>
        </authorList>
    </citation>
    <scope>NUCLEOTIDE SEQUENCE [LARGE SCALE GENOMIC DNA]</scope>
    <source>
        <strain evidence="2">ATCC BAA-888 / DSM 13862 / ZAS-9</strain>
    </source>
</reference>
<sequence length="470" mass="52212">MKRSFLMVCIFIISIGGGMVPAQEVKIGDGTLLFSGKVASGVFFDSDDAIKETSAGTQINSGYIGPDGRVKMWNESDNDSPLRMDLTAAYELGNIGFKVRLRADNDLQGLDNTVIGRFAYGWVNLFDDNLKFIGGFIDLTANVWGTLGDGDWDIGGNGIRVEVKPLGFFKLDESAIGSLNIGAFLRIPVRDNPNTGRDDQGKPIYRTVSMKRVLGETVFGFRYTHPWFYTGLQLELDSDIDGVDIFEGMGQTITPGDKVWSPAEDETRLMFGAGFTMLPELTVSIEGNFEGLGNWAARGKADLRQTASYTLFEKLTIGIKAQEIIWGYDIPKHVDYPIELSPWVQFKPFVNYRVTNEFTAGLEGGYGFGHLVNGALAPQSSNNGAANNKDRRFVNEKYDIYVKPNLAYNFSNGLALKAWYKATFIGYDNLGDDPMFSDLRLSDTPVDKDNYTRVDSLLKHQIALEFIWSF</sequence>
<accession>F5YES5</accession>
<evidence type="ECO:0000313" key="1">
    <source>
        <dbReference type="EMBL" id="AEF82295.1"/>
    </source>
</evidence>
<protein>
    <submittedName>
        <fullName evidence="1">Uncharacterized protein</fullName>
    </submittedName>
</protein>
<dbReference type="STRING" id="545695.TREAZ_0203"/>
<dbReference type="Proteomes" id="UP000009222">
    <property type="component" value="Chromosome"/>
</dbReference>
<dbReference type="AlphaFoldDB" id="F5YES5"/>
<proteinExistence type="predicted"/>
<dbReference type="EMBL" id="CP001841">
    <property type="protein sequence ID" value="AEF82295.1"/>
    <property type="molecule type" value="Genomic_DNA"/>
</dbReference>
<evidence type="ECO:0000313" key="2">
    <source>
        <dbReference type="Proteomes" id="UP000009222"/>
    </source>
</evidence>
<dbReference type="InParanoid" id="F5YES5"/>
<reference evidence="1 2" key="2">
    <citation type="journal article" date="2011" name="ISME J.">
        <title>RNA-seq reveals cooperative metabolic interactions between two termite-gut spirochete species in co-culture.</title>
        <authorList>
            <person name="Rosenthal A.Z."/>
            <person name="Matson E.G."/>
            <person name="Eldar A."/>
            <person name="Leadbetter J.R."/>
        </authorList>
    </citation>
    <scope>NUCLEOTIDE SEQUENCE [LARGE SCALE GENOMIC DNA]</scope>
    <source>
        <strain evidence="2">ATCC BAA-888 / DSM 13862 / ZAS-9</strain>
    </source>
</reference>
<organism evidence="1 2">
    <name type="scientific">Leadbettera azotonutricia (strain ATCC BAA-888 / DSM 13862 / ZAS-9)</name>
    <name type="common">Treponema azotonutricium</name>
    <dbReference type="NCBI Taxonomy" id="545695"/>
    <lineage>
        <taxon>Bacteria</taxon>
        <taxon>Pseudomonadati</taxon>
        <taxon>Spirochaetota</taxon>
        <taxon>Spirochaetia</taxon>
        <taxon>Spirochaetales</taxon>
        <taxon>Breznakiellaceae</taxon>
        <taxon>Leadbettera</taxon>
    </lineage>
</organism>
<dbReference type="HOGENOM" id="CLU_581292_0_0_12"/>
<gene>
    <name evidence="1" type="ordered locus">TREAZ_0203</name>
</gene>
<dbReference type="KEGG" id="taz:TREAZ_0203"/>
<keyword evidence="2" id="KW-1185">Reference proteome</keyword>